<sequence length="333" mass="35205">MPTDAAPRCVAYDDTRTACVVGTAAGEIVFRERASSASALDAAAVEDHSKPSASPWTRQASARAADDTSAIVDIALSDAAHGRVIAAATASGEVSFWRASASGDSNGTPRVERVGLVRVEGGAKARCVAFAPSHDALTLAAACDDGVVRFYEPREKLTATAWESTLEFEGKKPGGDATALAWRRSSERTSAVNVPILAVGTTWTSEARHGVSVLAYDEKFRRWNVVTEMEDGLTTSARHLAWSATTTARGALNLVVASGSKCLVYEFTGVVMRGVEDAKQIGRLDHPCEVNSAEWNASGSVIATAAADGVVRLWSANLKDGTWREQTMGQTMQ</sequence>
<evidence type="ECO:0000256" key="1">
    <source>
        <dbReference type="ARBA" id="ARBA00004259"/>
    </source>
</evidence>
<accession>A4S2X0</accession>
<dbReference type="SMART" id="SM00320">
    <property type="entry name" value="WD40"/>
    <property type="match status" value="3"/>
</dbReference>
<reference evidence="9 10" key="1">
    <citation type="journal article" date="2007" name="Proc. Natl. Acad. Sci. U.S.A.">
        <title>The tiny eukaryote Ostreococcus provides genomic insights into the paradox of plankton speciation.</title>
        <authorList>
            <person name="Palenik B."/>
            <person name="Grimwood J."/>
            <person name="Aerts A."/>
            <person name="Rouze P."/>
            <person name="Salamov A."/>
            <person name="Putnam N."/>
            <person name="Dupont C."/>
            <person name="Jorgensen R."/>
            <person name="Derelle E."/>
            <person name="Rombauts S."/>
            <person name="Zhou K."/>
            <person name="Otillar R."/>
            <person name="Merchant S.S."/>
            <person name="Podell S."/>
            <person name="Gaasterland T."/>
            <person name="Napoli C."/>
            <person name="Gendler K."/>
            <person name="Manuell A."/>
            <person name="Tai V."/>
            <person name="Vallon O."/>
            <person name="Piganeau G."/>
            <person name="Jancek S."/>
            <person name="Heijde M."/>
            <person name="Jabbari K."/>
            <person name="Bowler C."/>
            <person name="Lohr M."/>
            <person name="Robbens S."/>
            <person name="Werner G."/>
            <person name="Dubchak I."/>
            <person name="Pazour G.J."/>
            <person name="Ren Q."/>
            <person name="Paulsen I."/>
            <person name="Delwiche C."/>
            <person name="Schmutz J."/>
            <person name="Rokhsar D."/>
            <person name="Van de Peer Y."/>
            <person name="Moreau H."/>
            <person name="Grigoriev I.V."/>
        </authorList>
    </citation>
    <scope>NUCLEOTIDE SEQUENCE [LARGE SCALE GENOMIC DNA]</scope>
    <source>
        <strain evidence="9 10">CCE9901</strain>
    </source>
</reference>
<evidence type="ECO:0000313" key="9">
    <source>
        <dbReference type="EMBL" id="ABO97903.1"/>
    </source>
</evidence>
<dbReference type="GO" id="GO:0035859">
    <property type="term" value="C:Seh1-associated complex"/>
    <property type="evidence" value="ECO:0007669"/>
    <property type="project" value="TreeGrafter"/>
</dbReference>
<evidence type="ECO:0000256" key="7">
    <source>
        <dbReference type="ARBA" id="ARBA00023242"/>
    </source>
</evidence>
<dbReference type="Pfam" id="PF00400">
    <property type="entry name" value="WD40"/>
    <property type="match status" value="1"/>
</dbReference>
<name>A4S2X0_OSTLU</name>
<dbReference type="PANTHER" id="PTHR11024">
    <property type="entry name" value="NUCLEAR PORE COMPLEX PROTEIN SEC13 / SEH1 FAMILY MEMBER"/>
    <property type="match status" value="1"/>
</dbReference>
<evidence type="ECO:0000256" key="5">
    <source>
        <dbReference type="ARBA" id="ARBA00022737"/>
    </source>
</evidence>
<dbReference type="PROSITE" id="PS50082">
    <property type="entry name" value="WD_REPEATS_2"/>
    <property type="match status" value="1"/>
</dbReference>
<dbReference type="GO" id="GO:0034198">
    <property type="term" value="P:cellular response to amino acid starvation"/>
    <property type="evidence" value="ECO:0007669"/>
    <property type="project" value="TreeGrafter"/>
</dbReference>
<dbReference type="Proteomes" id="UP000001568">
    <property type="component" value="Chromosome 9"/>
</dbReference>
<keyword evidence="7" id="KW-0539">Nucleus</keyword>
<dbReference type="GeneID" id="5003877"/>
<dbReference type="AlphaFoldDB" id="A4S2X0"/>
<feature type="repeat" description="WD" evidence="8">
    <location>
        <begin position="283"/>
        <end position="315"/>
    </location>
</feature>
<proteinExistence type="inferred from homology"/>
<dbReference type="eggNOG" id="KOG2445">
    <property type="taxonomic scope" value="Eukaryota"/>
</dbReference>
<dbReference type="InterPro" id="IPR037363">
    <property type="entry name" value="Sec13/Seh1_fam"/>
</dbReference>
<evidence type="ECO:0000256" key="4">
    <source>
        <dbReference type="ARBA" id="ARBA00022574"/>
    </source>
</evidence>
<keyword evidence="6" id="KW-0653">Protein transport</keyword>
<dbReference type="GO" id="GO:1904263">
    <property type="term" value="P:positive regulation of TORC1 signaling"/>
    <property type="evidence" value="ECO:0007669"/>
    <property type="project" value="TreeGrafter"/>
</dbReference>
<dbReference type="GO" id="GO:0031080">
    <property type="term" value="C:nuclear pore outer ring"/>
    <property type="evidence" value="ECO:0007669"/>
    <property type="project" value="TreeGrafter"/>
</dbReference>
<keyword evidence="4 8" id="KW-0853">WD repeat</keyword>
<dbReference type="PROSITE" id="PS50294">
    <property type="entry name" value="WD_REPEATS_REGION"/>
    <property type="match status" value="1"/>
</dbReference>
<dbReference type="InterPro" id="IPR015943">
    <property type="entry name" value="WD40/YVTN_repeat-like_dom_sf"/>
</dbReference>
<evidence type="ECO:0000256" key="6">
    <source>
        <dbReference type="ARBA" id="ARBA00022927"/>
    </source>
</evidence>
<dbReference type="KEGG" id="olu:OSTLU_16850"/>
<dbReference type="RefSeq" id="XP_001419610.1">
    <property type="nucleotide sequence ID" value="XM_001419573.1"/>
</dbReference>
<dbReference type="OrthoDB" id="508132at2759"/>
<dbReference type="GO" id="GO:0005198">
    <property type="term" value="F:structural molecule activity"/>
    <property type="evidence" value="ECO:0007669"/>
    <property type="project" value="InterPro"/>
</dbReference>
<keyword evidence="3" id="KW-0813">Transport</keyword>
<dbReference type="InterPro" id="IPR001680">
    <property type="entry name" value="WD40_rpt"/>
</dbReference>
<protein>
    <submittedName>
        <fullName evidence="9">Uncharacterized protein</fullName>
    </submittedName>
</protein>
<evidence type="ECO:0000256" key="3">
    <source>
        <dbReference type="ARBA" id="ARBA00022448"/>
    </source>
</evidence>
<comment type="subcellular location">
    <subcellularLocation>
        <location evidence="1">Nucleus envelope</location>
    </subcellularLocation>
</comment>
<dbReference type="Gene3D" id="2.130.10.10">
    <property type="entry name" value="YVTN repeat-like/Quinoprotein amine dehydrogenase"/>
    <property type="match status" value="1"/>
</dbReference>
<evidence type="ECO:0000313" key="10">
    <source>
        <dbReference type="Proteomes" id="UP000001568"/>
    </source>
</evidence>
<gene>
    <name evidence="9" type="ORF">OSTLU_16850</name>
</gene>
<dbReference type="EMBL" id="CP000589">
    <property type="protein sequence ID" value="ABO97903.1"/>
    <property type="molecule type" value="Genomic_DNA"/>
</dbReference>
<comment type="similarity">
    <text evidence="2">Belongs to the WD repeat SEC13 family.</text>
</comment>
<dbReference type="GO" id="GO:0015031">
    <property type="term" value="P:protein transport"/>
    <property type="evidence" value="ECO:0007669"/>
    <property type="project" value="UniProtKB-KW"/>
</dbReference>
<dbReference type="STRING" id="436017.A4S2X0"/>
<dbReference type="InterPro" id="IPR036322">
    <property type="entry name" value="WD40_repeat_dom_sf"/>
</dbReference>
<dbReference type="Gramene" id="ABO97903">
    <property type="protein sequence ID" value="ABO97903"/>
    <property type="gene ID" value="OSTLU_16850"/>
</dbReference>
<dbReference type="HOGENOM" id="CLU_835196_0_0_1"/>
<keyword evidence="10" id="KW-1185">Reference proteome</keyword>
<dbReference type="PANTHER" id="PTHR11024:SF3">
    <property type="entry name" value="NUCLEOPORIN SEH1"/>
    <property type="match status" value="1"/>
</dbReference>
<keyword evidence="5" id="KW-0677">Repeat</keyword>
<dbReference type="SUPFAM" id="SSF50978">
    <property type="entry name" value="WD40 repeat-like"/>
    <property type="match status" value="1"/>
</dbReference>
<evidence type="ECO:0000256" key="8">
    <source>
        <dbReference type="PROSITE-ProRule" id="PRU00221"/>
    </source>
</evidence>
<evidence type="ECO:0000256" key="2">
    <source>
        <dbReference type="ARBA" id="ARBA00010102"/>
    </source>
</evidence>
<organism evidence="9 10">
    <name type="scientific">Ostreococcus lucimarinus (strain CCE9901)</name>
    <dbReference type="NCBI Taxonomy" id="436017"/>
    <lineage>
        <taxon>Eukaryota</taxon>
        <taxon>Viridiplantae</taxon>
        <taxon>Chlorophyta</taxon>
        <taxon>Mamiellophyceae</taxon>
        <taxon>Mamiellales</taxon>
        <taxon>Bathycoccaceae</taxon>
        <taxon>Ostreococcus</taxon>
    </lineage>
</organism>